<feature type="region of interest" description="Disordered" evidence="1">
    <location>
        <begin position="691"/>
        <end position="744"/>
    </location>
</feature>
<comment type="caution">
    <text evidence="3">The sequence shown here is derived from an EMBL/GenBank/DDBJ whole genome shotgun (WGS) entry which is preliminary data.</text>
</comment>
<dbReference type="PANTHER" id="PTHR39601">
    <property type="entry name" value="CHORIOGENIN HMINOR"/>
    <property type="match status" value="1"/>
</dbReference>
<dbReference type="PANTHER" id="PTHR39601:SF1">
    <property type="entry name" value="CHORIOGENIN HMINOR"/>
    <property type="match status" value="1"/>
</dbReference>
<feature type="domain" description="DUF8004" evidence="2">
    <location>
        <begin position="230"/>
        <end position="320"/>
    </location>
</feature>
<evidence type="ECO:0000313" key="4">
    <source>
        <dbReference type="Proteomes" id="UP000297299"/>
    </source>
</evidence>
<gene>
    <name evidence="3" type="ORF">BOTCAL_0581g00060</name>
</gene>
<protein>
    <recommendedName>
        <fullName evidence="2">DUF8004 domain-containing protein</fullName>
    </recommendedName>
</protein>
<feature type="region of interest" description="Disordered" evidence="1">
    <location>
        <begin position="33"/>
        <end position="59"/>
    </location>
</feature>
<dbReference type="STRING" id="38488.A0A4Y8CLL3"/>
<dbReference type="InterPro" id="IPR058317">
    <property type="entry name" value="DUF8004"/>
</dbReference>
<evidence type="ECO:0000256" key="1">
    <source>
        <dbReference type="SAM" id="MobiDB-lite"/>
    </source>
</evidence>
<dbReference type="Proteomes" id="UP000297299">
    <property type="component" value="Unassembled WGS sequence"/>
</dbReference>
<evidence type="ECO:0000259" key="2">
    <source>
        <dbReference type="Pfam" id="PF26013"/>
    </source>
</evidence>
<feature type="compositionally biased region" description="Low complexity" evidence="1">
    <location>
        <begin position="698"/>
        <end position="709"/>
    </location>
</feature>
<dbReference type="AlphaFoldDB" id="A0A4Y8CLL3"/>
<accession>A0A4Y8CLL3</accession>
<organism evidence="3 4">
    <name type="scientific">Botryotinia calthae</name>
    <dbReference type="NCBI Taxonomy" id="38488"/>
    <lineage>
        <taxon>Eukaryota</taxon>
        <taxon>Fungi</taxon>
        <taxon>Dikarya</taxon>
        <taxon>Ascomycota</taxon>
        <taxon>Pezizomycotina</taxon>
        <taxon>Leotiomycetes</taxon>
        <taxon>Helotiales</taxon>
        <taxon>Sclerotiniaceae</taxon>
        <taxon>Botryotinia</taxon>
    </lineage>
</organism>
<proteinExistence type="predicted"/>
<reference evidence="3 4" key="1">
    <citation type="submission" date="2017-11" db="EMBL/GenBank/DDBJ databases">
        <title>Comparative genomics of Botrytis spp.</title>
        <authorList>
            <person name="Valero-Jimenez C.A."/>
            <person name="Tapia P."/>
            <person name="Veloso J."/>
            <person name="Silva-Moreno E."/>
            <person name="Staats M."/>
            <person name="Valdes J.H."/>
            <person name="Van Kan J.A.L."/>
        </authorList>
    </citation>
    <scope>NUCLEOTIDE SEQUENCE [LARGE SCALE GENOMIC DNA]</scope>
    <source>
        <strain evidence="3 4">MUCL2830</strain>
    </source>
</reference>
<dbReference type="Pfam" id="PF26013">
    <property type="entry name" value="DUF8004"/>
    <property type="match status" value="1"/>
</dbReference>
<name>A0A4Y8CLL3_9HELO</name>
<dbReference type="OrthoDB" id="4114825at2759"/>
<sequence length="849" mass="94998">MAFPISEMPHLSSILVIPKHERKICGMPSINEERTPIDDAPASPKENWPLGPETNTHRRNKSSLNMLTANGMGIRKWEGKARRSIEWDGLRRDPELWYPEGDCLVYLYGRGQSMRGPAFRVPLNVLVDAKCQPLLDAFMSKNINGSPFLDTNEVLGEYHSGSSNSDYAELYIPAPIMAERGEAFLYHTATRNFFAWVFKKSLVGQDLGSALVGLLNSMSQFRSTDANNVDDIVAYVDGEGYADMRNTPDHALGIMYFAEHFHFKDMWIDALAHCAGMCEKLHNSPGFESLSRQDRVFISRARLEMDLRLDTCGKMLSEFLTEELADPCLQLGPDAQIQLEKFRAFLQRYYTAKLGSYPSLASRSGSGAFSKSLFKQMRSEFQKLYEFLADSSATTTGTTSTSKDELDVMHVVMAFDRRYQIEPLPCSLPLLPDDTAKPSTKPLSKRLTFTAKMFPKSDKTHNDSSMDSMSALDKATNRQNLQLTDCALVRAYRGFEKECANQANSKMIAAEKMSQAEARKIRWILIYSSLQILIQATKVPDEVRATQNVAYNISIRTGECPPWNDRRSCYNLIRTQSAQANRDYRNSLIRSNPSSAGQTPVGVIAAFNDYLAQREQSALSRRTESAADTTISIKNIIAKANAGNALTIMPELHHPSPRRNAHHEILIEGYGHGLKDGLAGGPMPIATKEEYNSYRKQSSSPTSSIDASSQWSRSSHDQEGTNFESSDVDSPRTSGSFTSDDRRGSISSVYSEAESLEQPFAFEQLHKPKPINTYSMNIYEEDLIEGILPEPLFSPRTFDKKQVIPPPLSISKLTQKRVSILSQKPDKHTSIDSIMVMNEELAAYLNGLA</sequence>
<keyword evidence="4" id="KW-1185">Reference proteome</keyword>
<dbReference type="EMBL" id="PHWZ01000578">
    <property type="protein sequence ID" value="TEY35768.1"/>
    <property type="molecule type" value="Genomic_DNA"/>
</dbReference>
<evidence type="ECO:0000313" key="3">
    <source>
        <dbReference type="EMBL" id="TEY35768.1"/>
    </source>
</evidence>